<dbReference type="InterPro" id="IPR036249">
    <property type="entry name" value="Thioredoxin-like_sf"/>
</dbReference>
<reference evidence="2 3" key="1">
    <citation type="submission" date="2020-04" db="EMBL/GenBank/DDBJ databases">
        <authorList>
            <person name="Yoon J."/>
        </authorList>
    </citation>
    <scope>NUCLEOTIDE SEQUENCE [LARGE SCALE GENOMIC DNA]</scope>
    <source>
        <strain evidence="2 3">KMU-166</strain>
    </source>
</reference>
<proteinExistence type="predicted"/>
<evidence type="ECO:0000313" key="3">
    <source>
        <dbReference type="Proteomes" id="UP000765845"/>
    </source>
</evidence>
<evidence type="ECO:0000259" key="1">
    <source>
        <dbReference type="Pfam" id="PF13417"/>
    </source>
</evidence>
<dbReference type="InterPro" id="IPR004045">
    <property type="entry name" value="Glutathione_S-Trfase_N"/>
</dbReference>
<dbReference type="Proteomes" id="UP000765845">
    <property type="component" value="Unassembled WGS sequence"/>
</dbReference>
<sequence>MAATLILHHYDLSPFSQKIRSQLGYYSLDWQSVRHAPMPPRSTLAQLANGYRRLPVAQLGADIFCDTQLIANEVIRLARGDEAARNSDVNEDHTFIAYLDGECFFQSLVATAPIPLIKTLLHHYSMGDVLRLLGDRARLLRRGAVMPPVPGIAARGLRKHLLDLDRRLGAQPYLAGDSPGVADFAAYHSLWFYCRMSARTLPTECAAVRRWYDSIVAFGEGGRSEISASEALAVAQTSEPRPLPQSQISDHRLGQWVSITPEDYAREPVTGKLVACTHSRWIVRVDSFALGVLHVHLPKRGYAIGLVDPEEMRTAV</sequence>
<dbReference type="EMBL" id="JAAWWK010000002">
    <property type="protein sequence ID" value="NKI16677.1"/>
    <property type="molecule type" value="Genomic_DNA"/>
</dbReference>
<dbReference type="Gene3D" id="3.40.30.110">
    <property type="match status" value="2"/>
</dbReference>
<name>A0ABX1GE62_9GAMM</name>
<organism evidence="2 3">
    <name type="scientific">Spongiibacter thalassae</name>
    <dbReference type="NCBI Taxonomy" id="2721624"/>
    <lineage>
        <taxon>Bacteria</taxon>
        <taxon>Pseudomonadati</taxon>
        <taxon>Pseudomonadota</taxon>
        <taxon>Gammaproteobacteria</taxon>
        <taxon>Cellvibrionales</taxon>
        <taxon>Spongiibacteraceae</taxon>
        <taxon>Spongiibacter</taxon>
    </lineage>
</organism>
<evidence type="ECO:0000313" key="2">
    <source>
        <dbReference type="EMBL" id="NKI16677.1"/>
    </source>
</evidence>
<dbReference type="SUPFAM" id="SSF47616">
    <property type="entry name" value="GST C-terminal domain-like"/>
    <property type="match status" value="1"/>
</dbReference>
<dbReference type="Pfam" id="PF13417">
    <property type="entry name" value="GST_N_3"/>
    <property type="match status" value="1"/>
</dbReference>
<accession>A0ABX1GE62</accession>
<gene>
    <name evidence="2" type="ORF">HCU74_04490</name>
</gene>
<dbReference type="CDD" id="cd00570">
    <property type="entry name" value="GST_N_family"/>
    <property type="match status" value="1"/>
</dbReference>
<dbReference type="InterPro" id="IPR036282">
    <property type="entry name" value="Glutathione-S-Trfase_C_sf"/>
</dbReference>
<comment type="caution">
    <text evidence="2">The sequence shown here is derived from an EMBL/GenBank/DDBJ whole genome shotgun (WGS) entry which is preliminary data.</text>
</comment>
<dbReference type="Pfam" id="PF13410">
    <property type="entry name" value="GST_C_2"/>
    <property type="match status" value="1"/>
</dbReference>
<feature type="domain" description="GST N-terminal" evidence="1">
    <location>
        <begin position="7"/>
        <end position="78"/>
    </location>
</feature>
<keyword evidence="3" id="KW-1185">Reference proteome</keyword>
<dbReference type="RefSeq" id="WP_168449235.1">
    <property type="nucleotide sequence ID" value="NZ_JAAWWK010000002.1"/>
</dbReference>
<protein>
    <submittedName>
        <fullName evidence="2">Glutathione S-transferase family protein</fullName>
    </submittedName>
</protein>
<dbReference type="SUPFAM" id="SSF52833">
    <property type="entry name" value="Thioredoxin-like"/>
    <property type="match status" value="1"/>
</dbReference>